<reference evidence="2" key="1">
    <citation type="journal article" date="2017" name="Elife">
        <title>The kinetoplastid-infecting Bodo saltans virus (BsV), a window into the most abundant giant viruses in the sea.</title>
        <authorList>
            <person name="Deeg C.M."/>
            <person name="Chow C.-E.T."/>
            <person name="Suttle C.A."/>
        </authorList>
    </citation>
    <scope>NUCLEOTIDE SEQUENCE</scope>
    <source>
        <strain evidence="2">NG1</strain>
    </source>
</reference>
<feature type="transmembrane region" description="Helical" evidence="1">
    <location>
        <begin position="34"/>
        <end position="56"/>
    </location>
</feature>
<organism evidence="2">
    <name type="scientific">Bodo saltans virus</name>
    <dbReference type="NCBI Taxonomy" id="2024608"/>
    <lineage>
        <taxon>Viruses</taxon>
        <taxon>Varidnaviria</taxon>
        <taxon>Bamfordvirae</taxon>
        <taxon>Nucleocytoviricota</taxon>
        <taxon>Megaviricetes</taxon>
        <taxon>Imitervirales</taxon>
        <taxon>Mimiviridae</taxon>
        <taxon>Klosneuvirinae</taxon>
        <taxon>Theiavirus</taxon>
        <taxon>Theiavirus salishense</taxon>
    </lineage>
</organism>
<gene>
    <name evidence="2" type="ORF">BMW23_0283</name>
</gene>
<feature type="transmembrane region" description="Helical" evidence="1">
    <location>
        <begin position="95"/>
        <end position="112"/>
    </location>
</feature>
<keyword evidence="1" id="KW-0472">Membrane</keyword>
<proteinExistence type="predicted"/>
<evidence type="ECO:0000256" key="1">
    <source>
        <dbReference type="SAM" id="Phobius"/>
    </source>
</evidence>
<evidence type="ECO:0000313" key="2">
    <source>
        <dbReference type="EMBL" id="ATZ80341.1"/>
    </source>
</evidence>
<feature type="transmembrane region" description="Helical" evidence="1">
    <location>
        <begin position="68"/>
        <end position="89"/>
    </location>
</feature>
<keyword evidence="1" id="KW-1133">Transmembrane helix</keyword>
<dbReference type="EMBL" id="MF782455">
    <property type="protein sequence ID" value="ATZ80341.1"/>
    <property type="molecule type" value="Genomic_DNA"/>
</dbReference>
<accession>A0A2H4UTS5</accession>
<keyword evidence="1" id="KW-0812">Transmembrane</keyword>
<evidence type="ECO:0000313" key="3">
    <source>
        <dbReference type="Proteomes" id="UP000240325"/>
    </source>
</evidence>
<dbReference type="Proteomes" id="UP000240325">
    <property type="component" value="Segment"/>
</dbReference>
<protein>
    <submittedName>
        <fullName evidence="2">Uncharacterized protein</fullName>
    </submittedName>
</protein>
<name>A0A2H4UTS5_9VIRU</name>
<keyword evidence="3" id="KW-1185">Reference proteome</keyword>
<sequence length="113" mass="12710">MSLLLSIPIAIIYNVVVSKITELATKDIIMKDKLQTVIIIDIISAIVAIALAYLFFENGKLKNKIIKYGLILGGLILITYTFICNWNNIDDTAKLLTLGGIMLYIMIYSYKYT</sequence>